<reference evidence="3 4" key="1">
    <citation type="journal article" date="2008" name="Nature">
        <title>The genome of Laccaria bicolor provides insights into mycorrhizal symbiosis.</title>
        <authorList>
            <person name="Martin F."/>
            <person name="Aerts A."/>
            <person name="Ahren D."/>
            <person name="Brun A."/>
            <person name="Danchin E.G.J."/>
            <person name="Duchaussoy F."/>
            <person name="Gibon J."/>
            <person name="Kohler A."/>
            <person name="Lindquist E."/>
            <person name="Pereda V."/>
            <person name="Salamov A."/>
            <person name="Shapiro H.J."/>
            <person name="Wuyts J."/>
            <person name="Blaudez D."/>
            <person name="Buee M."/>
            <person name="Brokstein P."/>
            <person name="Canbaeck B."/>
            <person name="Cohen D."/>
            <person name="Courty P.E."/>
            <person name="Coutinho P.M."/>
            <person name="Delaruelle C."/>
            <person name="Detter J.C."/>
            <person name="Deveau A."/>
            <person name="DiFazio S."/>
            <person name="Duplessis S."/>
            <person name="Fraissinet-Tachet L."/>
            <person name="Lucic E."/>
            <person name="Frey-Klett P."/>
            <person name="Fourrey C."/>
            <person name="Feussner I."/>
            <person name="Gay G."/>
            <person name="Grimwood J."/>
            <person name="Hoegger P.J."/>
            <person name="Jain P."/>
            <person name="Kilaru S."/>
            <person name="Labbe J."/>
            <person name="Lin Y.C."/>
            <person name="Legue V."/>
            <person name="Le Tacon F."/>
            <person name="Marmeisse R."/>
            <person name="Melayah D."/>
            <person name="Montanini B."/>
            <person name="Muratet M."/>
            <person name="Nehls U."/>
            <person name="Niculita-Hirzel H."/>
            <person name="Oudot-Le Secq M.P."/>
            <person name="Peter M."/>
            <person name="Quesneville H."/>
            <person name="Rajashekar B."/>
            <person name="Reich M."/>
            <person name="Rouhier N."/>
            <person name="Schmutz J."/>
            <person name="Yin T."/>
            <person name="Chalot M."/>
            <person name="Henrissat B."/>
            <person name="Kuees U."/>
            <person name="Lucas S."/>
            <person name="Van de Peer Y."/>
            <person name="Podila G.K."/>
            <person name="Polle A."/>
            <person name="Pukkila P.J."/>
            <person name="Richardson P.M."/>
            <person name="Rouze P."/>
            <person name="Sanders I.R."/>
            <person name="Stajich J.E."/>
            <person name="Tunlid A."/>
            <person name="Tuskan G."/>
            <person name="Grigoriev I.V."/>
        </authorList>
    </citation>
    <scope>NUCLEOTIDE SEQUENCE [LARGE SCALE GENOMIC DNA]</scope>
    <source>
        <strain evidence="4">S238N-H82 / ATCC MYA-4686</strain>
    </source>
</reference>
<feature type="transmembrane region" description="Helical" evidence="2">
    <location>
        <begin position="12"/>
        <end position="36"/>
    </location>
</feature>
<keyword evidence="4" id="KW-1185">Reference proteome</keyword>
<dbReference type="GeneID" id="6070584"/>
<name>B0CS53_LACBS</name>
<keyword evidence="2" id="KW-0812">Transmembrane</keyword>
<keyword evidence="2" id="KW-0472">Membrane</keyword>
<evidence type="ECO:0000256" key="1">
    <source>
        <dbReference type="SAM" id="MobiDB-lite"/>
    </source>
</evidence>
<feature type="transmembrane region" description="Helical" evidence="2">
    <location>
        <begin position="48"/>
        <end position="67"/>
    </location>
</feature>
<gene>
    <name evidence="3" type="ORF">LACBIDRAFT_292211</name>
</gene>
<proteinExistence type="predicted"/>
<evidence type="ECO:0000256" key="2">
    <source>
        <dbReference type="SAM" id="Phobius"/>
    </source>
</evidence>
<dbReference type="RefSeq" id="XP_001874799.1">
    <property type="nucleotide sequence ID" value="XM_001874764.1"/>
</dbReference>
<organism evidence="4">
    <name type="scientific">Laccaria bicolor (strain S238N-H82 / ATCC MYA-4686)</name>
    <name type="common">Bicoloured deceiver</name>
    <name type="synonym">Laccaria laccata var. bicolor</name>
    <dbReference type="NCBI Taxonomy" id="486041"/>
    <lineage>
        <taxon>Eukaryota</taxon>
        <taxon>Fungi</taxon>
        <taxon>Dikarya</taxon>
        <taxon>Basidiomycota</taxon>
        <taxon>Agaricomycotina</taxon>
        <taxon>Agaricomycetes</taxon>
        <taxon>Agaricomycetidae</taxon>
        <taxon>Agaricales</taxon>
        <taxon>Agaricineae</taxon>
        <taxon>Hydnangiaceae</taxon>
        <taxon>Laccaria</taxon>
    </lineage>
</organism>
<feature type="transmembrane region" description="Helical" evidence="2">
    <location>
        <begin position="79"/>
        <end position="96"/>
    </location>
</feature>
<dbReference type="HOGENOM" id="CLU_072392_1_0_1"/>
<evidence type="ECO:0000313" key="4">
    <source>
        <dbReference type="Proteomes" id="UP000001194"/>
    </source>
</evidence>
<dbReference type="EMBL" id="DS547092">
    <property type="protein sequence ID" value="EDR14240.1"/>
    <property type="molecule type" value="Genomic_DNA"/>
</dbReference>
<dbReference type="Proteomes" id="UP000001194">
    <property type="component" value="Unassembled WGS sequence"/>
</dbReference>
<sequence length="294" mass="33400">MKSSITFERARAIAFGCIILLSFVWITLLSVCVFLLWDNLDHPERSFLSVMLLTNTVTAIMLLILLLRKFRVWLDAARCALLLVMHIGTAGAFAYWSPDFRYIAESPEQEVSCRLVTLSVMVTSWFVPALVLIYSGGLAFVVHRRSLLRTVQEAEEAEKNRVQKEAKDQYFSPLSPNTPATVSWDRRASPLSPMTPAAMNWDRRASPLSPITPAAVNWDRRATLLPSPATMTFPPEAVLYIQQHSRNSFKPTYRNSQQRTYSVPEQQPVPPTPTSSRLSKPVPLRMSYHQSHMY</sequence>
<keyword evidence="2" id="KW-1133">Transmembrane helix</keyword>
<evidence type="ECO:0000313" key="3">
    <source>
        <dbReference type="EMBL" id="EDR14240.1"/>
    </source>
</evidence>
<dbReference type="OrthoDB" id="3065653at2759"/>
<protein>
    <submittedName>
        <fullName evidence="3">Predicted protein</fullName>
    </submittedName>
</protein>
<dbReference type="AlphaFoldDB" id="B0CS53"/>
<feature type="region of interest" description="Disordered" evidence="1">
    <location>
        <begin position="248"/>
        <end position="294"/>
    </location>
</feature>
<dbReference type="KEGG" id="lbc:LACBIDRAFT_292211"/>
<accession>B0CS53</accession>
<dbReference type="InParanoid" id="B0CS53"/>
<feature type="compositionally biased region" description="Polar residues" evidence="1">
    <location>
        <begin position="248"/>
        <end position="261"/>
    </location>
</feature>
<feature type="transmembrane region" description="Helical" evidence="2">
    <location>
        <begin position="116"/>
        <end position="142"/>
    </location>
</feature>